<sequence>MDEFALSRRAFAAQAAALGAALAFGPASAHAMTGARSERRDLFPQGVASGDPRADSVILWTRRAPDGDAASHRLTVEVASDPGFRNIDARGDVAITAATDWTCRFLAAGLKPAREYWYRFIDEAGNTSRVGRTLTAPADDDDRPVKFAFVSCQDVTQGALNAYRRMLFEDARRSRDEQLGFVLHLGDFLYELVWYAEERPGGMERGRRLRDIVRYPTGEKVSTFHIPADLDDYRTAYRGYLLDPDLQEARAQWPFVPVWDNHEFNWRSYQSQQIINGEIRPAQTLKVAASQAWYEYQPARVRKPGSGDPFEAPAVENRPLAELDARGVGLEPNNLAAITALQIQRAFRYGKNVDMILTDNRSFGSPGGNYEGLPEIRFAAMPEQMLEILDQAREYAGGSPPAVIRVGDDIEFPNPHVDAPPEAYLGLDQMAWFKDRLRAARAPWKIWGHSFGTLTGRTDPQNLPAEFADQWPAGAGYGVTTGAYGLEHGEVFDMVRDEGITGFTIVAGDRHAFWAGYPSKTLPPRAFDPVGVEFVTGSISAQTLGEVQQLTMPKDRPLRALNIHDKPDGSMACSWNMTLMHGVQSSLVLRETGDPAQARAARNPELAPHLKFLDYAGHGYTTVRASKDELETEFVCIPIPLERSETDDGGPLVYRVAHRVSLWRPGERPVLRQEILEGDPGLAI</sequence>
<dbReference type="Pfam" id="PF16655">
    <property type="entry name" value="PhoD_N"/>
    <property type="match status" value="1"/>
</dbReference>
<feature type="domain" description="Phospholipase D N-terminal" evidence="3">
    <location>
        <begin position="45"/>
        <end position="135"/>
    </location>
</feature>
<evidence type="ECO:0000313" key="4">
    <source>
        <dbReference type="EMBL" id="MBB4081552.1"/>
    </source>
</evidence>
<feature type="signal peptide" evidence="1">
    <location>
        <begin position="1"/>
        <end position="31"/>
    </location>
</feature>
<dbReference type="Gene3D" id="3.60.21.70">
    <property type="entry name" value="PhoD-like phosphatase"/>
    <property type="match status" value="1"/>
</dbReference>
<dbReference type="AlphaFoldDB" id="A0A7W6JCB1"/>
<dbReference type="InterPro" id="IPR006311">
    <property type="entry name" value="TAT_signal"/>
</dbReference>
<organism evidence="4 5">
    <name type="scientific">Brevundimonas lenta</name>
    <dbReference type="NCBI Taxonomy" id="424796"/>
    <lineage>
        <taxon>Bacteria</taxon>
        <taxon>Pseudomonadati</taxon>
        <taxon>Pseudomonadota</taxon>
        <taxon>Alphaproteobacteria</taxon>
        <taxon>Caulobacterales</taxon>
        <taxon>Caulobacteraceae</taxon>
        <taxon>Brevundimonas</taxon>
    </lineage>
</organism>
<accession>A0A7W6JCB1</accession>
<evidence type="ECO:0000256" key="1">
    <source>
        <dbReference type="SAM" id="SignalP"/>
    </source>
</evidence>
<feature type="domain" description="PhoD-like phosphatase metallophosphatase" evidence="2">
    <location>
        <begin position="147"/>
        <end position="633"/>
    </location>
</feature>
<name>A0A7W6JCB1_9CAUL</name>
<evidence type="ECO:0000259" key="3">
    <source>
        <dbReference type="Pfam" id="PF16655"/>
    </source>
</evidence>
<keyword evidence="5" id="KW-1185">Reference proteome</keyword>
<dbReference type="SUPFAM" id="SSF56300">
    <property type="entry name" value="Metallo-dependent phosphatases"/>
    <property type="match status" value="1"/>
</dbReference>
<evidence type="ECO:0000259" key="2">
    <source>
        <dbReference type="Pfam" id="PF09423"/>
    </source>
</evidence>
<proteinExistence type="predicted"/>
<dbReference type="GO" id="GO:0004035">
    <property type="term" value="F:alkaline phosphatase activity"/>
    <property type="evidence" value="ECO:0007669"/>
    <property type="project" value="UniProtKB-EC"/>
</dbReference>
<comment type="caution">
    <text evidence="4">The sequence shown here is derived from an EMBL/GenBank/DDBJ whole genome shotgun (WGS) entry which is preliminary data.</text>
</comment>
<protein>
    <submittedName>
        <fullName evidence="4">Alkaline phosphatase D</fullName>
        <ecNumber evidence="4">3.1.3.1</ecNumber>
    </submittedName>
</protein>
<dbReference type="InterPro" id="IPR038607">
    <property type="entry name" value="PhoD-like_sf"/>
</dbReference>
<keyword evidence="4" id="KW-0378">Hydrolase</keyword>
<dbReference type="PANTHER" id="PTHR43606">
    <property type="entry name" value="PHOSPHATASE, PUTATIVE (AFU_ORTHOLOGUE AFUA_6G08710)-RELATED"/>
    <property type="match status" value="1"/>
</dbReference>
<reference evidence="4 5" key="1">
    <citation type="submission" date="2020-08" db="EMBL/GenBank/DDBJ databases">
        <title>Genomic Encyclopedia of Type Strains, Phase IV (KMG-IV): sequencing the most valuable type-strain genomes for metagenomic binning, comparative biology and taxonomic classification.</title>
        <authorList>
            <person name="Goeker M."/>
        </authorList>
    </citation>
    <scope>NUCLEOTIDE SEQUENCE [LARGE SCALE GENOMIC DNA]</scope>
    <source>
        <strain evidence="4 5">DSM 23960</strain>
    </source>
</reference>
<dbReference type="InterPro" id="IPR029052">
    <property type="entry name" value="Metallo-depent_PP-like"/>
</dbReference>
<dbReference type="PROSITE" id="PS51318">
    <property type="entry name" value="TAT"/>
    <property type="match status" value="1"/>
</dbReference>
<dbReference type="Gene3D" id="2.60.40.380">
    <property type="entry name" value="Purple acid phosphatase-like, N-terminal"/>
    <property type="match status" value="1"/>
</dbReference>
<dbReference type="InterPro" id="IPR052900">
    <property type="entry name" value="Phospholipid_Metab_Enz"/>
</dbReference>
<dbReference type="Pfam" id="PF09423">
    <property type="entry name" value="PhoD"/>
    <property type="match status" value="1"/>
</dbReference>
<dbReference type="PANTHER" id="PTHR43606:SF2">
    <property type="entry name" value="ALKALINE PHOSPHATASE FAMILY PROTEIN (AFU_ORTHOLOGUE AFUA_5G03860)"/>
    <property type="match status" value="1"/>
</dbReference>
<dbReference type="InterPro" id="IPR018946">
    <property type="entry name" value="PhoD-like_MPP"/>
</dbReference>
<gene>
    <name evidence="4" type="ORF">GGR12_000391</name>
</gene>
<keyword evidence="1" id="KW-0732">Signal</keyword>
<feature type="chain" id="PRO_5030860088" evidence="1">
    <location>
        <begin position="32"/>
        <end position="684"/>
    </location>
</feature>
<dbReference type="RefSeq" id="WP_221212181.1">
    <property type="nucleotide sequence ID" value="NZ_BAAAER010000002.1"/>
</dbReference>
<dbReference type="EMBL" id="JACIDM010000001">
    <property type="protein sequence ID" value="MBB4081552.1"/>
    <property type="molecule type" value="Genomic_DNA"/>
</dbReference>
<dbReference type="EC" id="3.1.3.1" evidence="4"/>
<dbReference type="InterPro" id="IPR032093">
    <property type="entry name" value="PhoD_N"/>
</dbReference>
<evidence type="ECO:0000313" key="5">
    <source>
        <dbReference type="Proteomes" id="UP000529946"/>
    </source>
</evidence>
<dbReference type="Proteomes" id="UP000529946">
    <property type="component" value="Unassembled WGS sequence"/>
</dbReference>